<evidence type="ECO:0000313" key="3">
    <source>
        <dbReference type="Proteomes" id="UP000010445"/>
    </source>
</evidence>
<reference evidence="2 3" key="1">
    <citation type="submission" date="2012-05" db="EMBL/GenBank/DDBJ databases">
        <authorList>
            <person name="Weinstock G."/>
            <person name="Sodergren E."/>
            <person name="Lobos E.A."/>
            <person name="Fulton L."/>
            <person name="Fulton R."/>
            <person name="Courtney L."/>
            <person name="Fronick C."/>
            <person name="O'Laughlin M."/>
            <person name="Godfrey J."/>
            <person name="Wilson R.M."/>
            <person name="Miner T."/>
            <person name="Farmer C."/>
            <person name="Delehaunty K."/>
            <person name="Cordes M."/>
            <person name="Minx P."/>
            <person name="Tomlinson C."/>
            <person name="Chen J."/>
            <person name="Wollam A."/>
            <person name="Pepin K.H."/>
            <person name="Bhonagiri V."/>
            <person name="Zhang X."/>
            <person name="Suruliraj S."/>
            <person name="Warren W."/>
            <person name="Mitreva M."/>
            <person name="Mardis E.R."/>
            <person name="Wilson R.K."/>
        </authorList>
    </citation>
    <scope>NUCLEOTIDE SEQUENCE [LARGE SCALE GENOMIC DNA]</scope>
    <source>
        <strain evidence="2 3">F0235</strain>
    </source>
</reference>
<feature type="signal peptide" evidence="1">
    <location>
        <begin position="1"/>
        <end position="26"/>
    </location>
</feature>
<keyword evidence="3" id="KW-1185">Reference proteome</keyword>
<protein>
    <recommendedName>
        <fullName evidence="4">DUF306 domain-containing protein</fullName>
    </recommendedName>
</protein>
<dbReference type="Proteomes" id="UP000010445">
    <property type="component" value="Unassembled WGS sequence"/>
</dbReference>
<dbReference type="AlphaFoldDB" id="L1M9X5"/>
<evidence type="ECO:0000313" key="2">
    <source>
        <dbReference type="EMBL" id="EKX87830.1"/>
    </source>
</evidence>
<comment type="caution">
    <text evidence="2">The sequence shown here is derived from an EMBL/GenBank/DDBJ whole genome shotgun (WGS) entry which is preliminary data.</text>
</comment>
<evidence type="ECO:0008006" key="4">
    <source>
        <dbReference type="Google" id="ProtNLM"/>
    </source>
</evidence>
<feature type="chain" id="PRO_5003953947" description="DUF306 domain-containing protein" evidence="1">
    <location>
        <begin position="27"/>
        <end position="165"/>
    </location>
</feature>
<keyword evidence="1" id="KW-0732">Signal</keyword>
<dbReference type="eggNOG" id="COG3187">
    <property type="taxonomic scope" value="Bacteria"/>
</dbReference>
<sequence>MSARRIKTIAAAAVALGIGTLITACGSNDDTPVVQSTWQITNLYVDEQHPSVLPDSIAGKATMVFGESTIAGNSGCAPFQTRVHFTKDGQETSSAEATQVNFYRKKIDDPAGCTGADLYYHDSLTNMLDGTFDVQRKAANELLLVKQTDAFNRPAIRLTSISNRS</sequence>
<evidence type="ECO:0000256" key="1">
    <source>
        <dbReference type="SAM" id="SignalP"/>
    </source>
</evidence>
<dbReference type="EMBL" id="AMEM01000041">
    <property type="protein sequence ID" value="EKX87830.1"/>
    <property type="molecule type" value="Genomic_DNA"/>
</dbReference>
<dbReference type="HOGENOM" id="CLU_122301_0_0_11"/>
<name>L1M9X5_9CORY</name>
<dbReference type="STRING" id="1035195.HMPREF9997_02607"/>
<dbReference type="RefSeq" id="WP_006062411.1">
    <property type="nucleotide sequence ID" value="NZ_KB290824.1"/>
</dbReference>
<dbReference type="PATRIC" id="fig|1035195.3.peg.2332"/>
<gene>
    <name evidence="2" type="ORF">HMPREF9997_02607</name>
</gene>
<accession>L1M9X5</accession>
<dbReference type="PROSITE" id="PS51257">
    <property type="entry name" value="PROKAR_LIPOPROTEIN"/>
    <property type="match status" value="1"/>
</dbReference>
<proteinExistence type="predicted"/>
<organism evidence="2 3">
    <name type="scientific">Corynebacterium durum F0235</name>
    <dbReference type="NCBI Taxonomy" id="1035195"/>
    <lineage>
        <taxon>Bacteria</taxon>
        <taxon>Bacillati</taxon>
        <taxon>Actinomycetota</taxon>
        <taxon>Actinomycetes</taxon>
        <taxon>Mycobacteriales</taxon>
        <taxon>Corynebacteriaceae</taxon>
        <taxon>Corynebacterium</taxon>
    </lineage>
</organism>